<name>A0A6I1MMP1_9CLOT</name>
<reference evidence="1 2" key="1">
    <citation type="submission" date="2019-10" db="EMBL/GenBank/DDBJ databases">
        <title>The Genome Sequence of Clostridium tarantellae Isolated from Fish Brain.</title>
        <authorList>
            <person name="Bano L."/>
            <person name="Kiel M."/>
            <person name="Sales G."/>
            <person name="Doxey A.C."/>
            <person name="Mansfield M.J."/>
            <person name="Schiavone M."/>
            <person name="Rossetto O."/>
            <person name="Pirazzini M."/>
            <person name="Dobrindt U."/>
            <person name="Montecucco C."/>
        </authorList>
    </citation>
    <scope>NUCLEOTIDE SEQUENCE [LARGE SCALE GENOMIC DNA]</scope>
    <source>
        <strain evidence="1 2">DSM 3997</strain>
    </source>
</reference>
<accession>A0A6I1MMP1</accession>
<dbReference type="EMBL" id="WHJC01000099">
    <property type="protein sequence ID" value="MPQ43728.1"/>
    <property type="molecule type" value="Genomic_DNA"/>
</dbReference>
<evidence type="ECO:0000313" key="2">
    <source>
        <dbReference type="Proteomes" id="UP000430345"/>
    </source>
</evidence>
<gene>
    <name evidence="1" type="ORF">GBZ86_08155</name>
</gene>
<dbReference type="AlphaFoldDB" id="A0A6I1MMP1"/>
<organism evidence="1 2">
    <name type="scientific">Clostridium tarantellae</name>
    <dbReference type="NCBI Taxonomy" id="39493"/>
    <lineage>
        <taxon>Bacteria</taxon>
        <taxon>Bacillati</taxon>
        <taxon>Bacillota</taxon>
        <taxon>Clostridia</taxon>
        <taxon>Eubacteriales</taxon>
        <taxon>Clostridiaceae</taxon>
        <taxon>Clostridium</taxon>
    </lineage>
</organism>
<comment type="caution">
    <text evidence="1">The sequence shown here is derived from an EMBL/GenBank/DDBJ whole genome shotgun (WGS) entry which is preliminary data.</text>
</comment>
<keyword evidence="2" id="KW-1185">Reference proteome</keyword>
<evidence type="ECO:0000313" key="1">
    <source>
        <dbReference type="EMBL" id="MPQ43728.1"/>
    </source>
</evidence>
<dbReference type="RefSeq" id="WP_152889507.1">
    <property type="nucleotide sequence ID" value="NZ_WHJC01000099.1"/>
</dbReference>
<dbReference type="Proteomes" id="UP000430345">
    <property type="component" value="Unassembled WGS sequence"/>
</dbReference>
<sequence length="214" mass="24582">MYDLTILNVSNVSIRFSIYYEQGDAMNFTTKSSPYFGNGQYQSLSLPDKLFIFLAIEKKNITGANKDITSTEFLNNKSRTFQLVGSFNNLKLIEIPSYLFIVEKKYISISNKPALPTERLKSPISCNVNYSLLNKEYSCTLRPIPKNGHLDYFVPYNSTNISLEIFMPDSNRKLTLIEKLYLKDYIDLPKCFVVYKHLSGSTILVKEKKCNNTT</sequence>
<proteinExistence type="predicted"/>
<protein>
    <submittedName>
        <fullName evidence="1">Uncharacterized protein</fullName>
    </submittedName>
</protein>